<feature type="region of interest" description="Disordered" evidence="1">
    <location>
        <begin position="1"/>
        <end position="27"/>
    </location>
</feature>
<dbReference type="InterPro" id="IPR048933">
    <property type="entry name" value="B_lactamase-like_C"/>
</dbReference>
<sequence length="374" mass="40965">MAGSPPDRPEASSATASPPAPDASLADAGGAYSHRGLTYPLGRTGPETGQVIALADGVGWARLPVPGSLKHINVWILEDEGGIALVDTGLNIAACREAWEALFSGPLAGKPITRILCTHFHPDHVGLAGWLTQRFDVSLWMTRDEWLFARMLLVDVRESPPREALAFWRAAGWDEGRIEAEAARGWGRFAEVVSPVPVSFVRIRDGENLRIGGRSWRVVIGNGHCPEHACLLDEEGGLLIAGDQVLPRITSNVSLGLSEPESDPLGDWLDSIARLRSLPEDLLVLPSHGEPFTGLHARLDALDHGHRDRLDALHKHLSEPRRAVDCFRILFGRQIDDNVYGLATGEALAHLRHLEVEGRARREISGGVYWYRRI</sequence>
<dbReference type="Gene3D" id="3.60.15.10">
    <property type="entry name" value="Ribonuclease Z/Hydroxyacylglutathione hydrolase-like"/>
    <property type="match status" value="1"/>
</dbReference>
<protein>
    <submittedName>
        <fullName evidence="3">MBL fold metallo-hydrolase</fullName>
    </submittedName>
</protein>
<evidence type="ECO:0000256" key="1">
    <source>
        <dbReference type="SAM" id="MobiDB-lite"/>
    </source>
</evidence>
<reference evidence="3 4" key="1">
    <citation type="submission" date="2023-05" db="EMBL/GenBank/DDBJ databases">
        <authorList>
            <person name="Guo Y."/>
        </authorList>
    </citation>
    <scope>NUCLEOTIDE SEQUENCE [LARGE SCALE GENOMIC DNA]</scope>
    <source>
        <strain evidence="3 4">GR2756</strain>
    </source>
</reference>
<evidence type="ECO:0000313" key="4">
    <source>
        <dbReference type="Proteomes" id="UP001259572"/>
    </source>
</evidence>
<dbReference type="RefSeq" id="WP_315724250.1">
    <property type="nucleotide sequence ID" value="NZ_JAVUPU010000002.1"/>
</dbReference>
<organism evidence="3 4">
    <name type="scientific">Sphingosinicella rhizophila</name>
    <dbReference type="NCBI Taxonomy" id="3050082"/>
    <lineage>
        <taxon>Bacteria</taxon>
        <taxon>Pseudomonadati</taxon>
        <taxon>Pseudomonadota</taxon>
        <taxon>Alphaproteobacteria</taxon>
        <taxon>Sphingomonadales</taxon>
        <taxon>Sphingosinicellaceae</taxon>
        <taxon>Sphingosinicella</taxon>
    </lineage>
</organism>
<dbReference type="InterPro" id="IPR050662">
    <property type="entry name" value="Sec-metab_biosynth-thioest"/>
</dbReference>
<dbReference type="Pfam" id="PF00753">
    <property type="entry name" value="Lactamase_B"/>
    <property type="match status" value="1"/>
</dbReference>
<dbReference type="Gene3D" id="1.10.10.10">
    <property type="entry name" value="Winged helix-like DNA-binding domain superfamily/Winged helix DNA-binding domain"/>
    <property type="match status" value="1"/>
</dbReference>
<evidence type="ECO:0000313" key="3">
    <source>
        <dbReference type="EMBL" id="MDT9598319.1"/>
    </source>
</evidence>
<name>A0ABU3Q4J9_9SPHN</name>
<feature type="compositionally biased region" description="Low complexity" evidence="1">
    <location>
        <begin position="11"/>
        <end position="27"/>
    </location>
</feature>
<dbReference type="EMBL" id="JAVUPU010000002">
    <property type="protein sequence ID" value="MDT9598319.1"/>
    <property type="molecule type" value="Genomic_DNA"/>
</dbReference>
<comment type="caution">
    <text evidence="3">The sequence shown here is derived from an EMBL/GenBank/DDBJ whole genome shotgun (WGS) entry which is preliminary data.</text>
</comment>
<feature type="domain" description="Metallo-beta-lactamase" evidence="2">
    <location>
        <begin position="71"/>
        <end position="288"/>
    </location>
</feature>
<evidence type="ECO:0000259" key="2">
    <source>
        <dbReference type="SMART" id="SM00849"/>
    </source>
</evidence>
<dbReference type="InterPro" id="IPR036866">
    <property type="entry name" value="RibonucZ/Hydroxyglut_hydro"/>
</dbReference>
<proteinExistence type="predicted"/>
<dbReference type="InterPro" id="IPR001279">
    <property type="entry name" value="Metallo-B-lactamas"/>
</dbReference>
<dbReference type="Proteomes" id="UP001259572">
    <property type="component" value="Unassembled WGS sequence"/>
</dbReference>
<gene>
    <name evidence="3" type="ORF">RQX22_05060</name>
</gene>
<dbReference type="SMART" id="SM00849">
    <property type="entry name" value="Lactamase_B"/>
    <property type="match status" value="1"/>
</dbReference>
<dbReference type="PANTHER" id="PTHR23131:SF4">
    <property type="entry name" value="METALLO-BETA-LACTAMASE SUPERFAMILY POTEIN"/>
    <property type="match status" value="1"/>
</dbReference>
<keyword evidence="4" id="KW-1185">Reference proteome</keyword>
<dbReference type="Pfam" id="PF21221">
    <property type="entry name" value="B_lactamase-like_C"/>
    <property type="match status" value="1"/>
</dbReference>
<dbReference type="PANTHER" id="PTHR23131">
    <property type="entry name" value="ENDORIBONUCLEASE LACTB2"/>
    <property type="match status" value="1"/>
</dbReference>
<dbReference type="SUPFAM" id="SSF56281">
    <property type="entry name" value="Metallo-hydrolase/oxidoreductase"/>
    <property type="match status" value="1"/>
</dbReference>
<accession>A0ABU3Q4J9</accession>
<dbReference type="InterPro" id="IPR036388">
    <property type="entry name" value="WH-like_DNA-bd_sf"/>
</dbReference>